<dbReference type="GO" id="GO:0022857">
    <property type="term" value="F:transmembrane transporter activity"/>
    <property type="evidence" value="ECO:0007669"/>
    <property type="project" value="InterPro"/>
</dbReference>
<keyword evidence="8" id="KW-1185">Reference proteome</keyword>
<feature type="transmembrane region" description="Helical" evidence="6">
    <location>
        <begin position="107"/>
        <end position="132"/>
    </location>
</feature>
<evidence type="ECO:0000256" key="1">
    <source>
        <dbReference type="ARBA" id="ARBA00004141"/>
    </source>
</evidence>
<comment type="caution">
    <text evidence="7">The sequence shown here is derived from an EMBL/GenBank/DDBJ whole genome shotgun (WGS) entry which is preliminary data.</text>
</comment>
<dbReference type="Proteomes" id="UP001196413">
    <property type="component" value="Unassembled WGS sequence"/>
</dbReference>
<feature type="transmembrane region" description="Helical" evidence="6">
    <location>
        <begin position="282"/>
        <end position="300"/>
    </location>
</feature>
<evidence type="ECO:0000256" key="3">
    <source>
        <dbReference type="ARBA" id="ARBA00022692"/>
    </source>
</evidence>
<dbReference type="InterPro" id="IPR001734">
    <property type="entry name" value="Na/solute_symporter"/>
</dbReference>
<feature type="transmembrane region" description="Helical" evidence="6">
    <location>
        <begin position="153"/>
        <end position="177"/>
    </location>
</feature>
<accession>A0AAD5M6W4</accession>
<evidence type="ECO:0000313" key="8">
    <source>
        <dbReference type="Proteomes" id="UP001196413"/>
    </source>
</evidence>
<keyword evidence="5 6" id="KW-0472">Membrane</keyword>
<feature type="transmembrane region" description="Helical" evidence="6">
    <location>
        <begin position="216"/>
        <end position="235"/>
    </location>
</feature>
<sequence>MPFLSVSSYRLSFSISDCAVSLGVGFVVSLYQLTSSPHLYQAYFPIPTLYQLRLTLAFYGVFQLFSSILIFLIVSLFLSYMDISCSNMPFSYQSFFRFINQTVAQPVLTYVVMVSLLSTFAFSIQWLYMSITTHIWEEFMKAHLREIESMRQLCWLQSALMVICAISVSLVSLIRLLHLPYDAFTPIVIFFILTLSAVICGVFVCGYFLSFCNSKGALTSLFVSLISSICMLYLFTSHNHLSELRNDCATDMGKNITVQLRSFNMEKMVLMASYLPVQSHPIVAFVITVFVCPVVSFFTGGQDQMSLDWNLVVIPCSESLTSQSTFHKRPFIESESFRYAQHTAGPGLLRYQR</sequence>
<feature type="transmembrane region" description="Helical" evidence="6">
    <location>
        <begin position="183"/>
        <end position="209"/>
    </location>
</feature>
<protein>
    <submittedName>
        <fullName evidence="7">Uncharacterized protein</fullName>
    </submittedName>
</protein>
<evidence type="ECO:0000256" key="6">
    <source>
        <dbReference type="SAM" id="Phobius"/>
    </source>
</evidence>
<evidence type="ECO:0000256" key="4">
    <source>
        <dbReference type="ARBA" id="ARBA00022989"/>
    </source>
</evidence>
<name>A0AAD5M6W4_PARTN</name>
<evidence type="ECO:0000256" key="5">
    <source>
        <dbReference type="ARBA" id="ARBA00023136"/>
    </source>
</evidence>
<proteinExistence type="inferred from homology"/>
<keyword evidence="4 6" id="KW-1133">Transmembrane helix</keyword>
<dbReference type="GO" id="GO:0016020">
    <property type="term" value="C:membrane"/>
    <property type="evidence" value="ECO:0007669"/>
    <property type="project" value="UniProtKB-SubCell"/>
</dbReference>
<evidence type="ECO:0000256" key="2">
    <source>
        <dbReference type="ARBA" id="ARBA00006434"/>
    </source>
</evidence>
<feature type="transmembrane region" description="Helical" evidence="6">
    <location>
        <begin position="54"/>
        <end position="81"/>
    </location>
</feature>
<feature type="transmembrane region" description="Helical" evidence="6">
    <location>
        <begin position="12"/>
        <end position="33"/>
    </location>
</feature>
<keyword evidence="3 6" id="KW-0812">Transmembrane</keyword>
<organism evidence="7 8">
    <name type="scientific">Parelaphostrongylus tenuis</name>
    <name type="common">Meningeal worm</name>
    <dbReference type="NCBI Taxonomy" id="148309"/>
    <lineage>
        <taxon>Eukaryota</taxon>
        <taxon>Metazoa</taxon>
        <taxon>Ecdysozoa</taxon>
        <taxon>Nematoda</taxon>
        <taxon>Chromadorea</taxon>
        <taxon>Rhabditida</taxon>
        <taxon>Rhabditina</taxon>
        <taxon>Rhabditomorpha</taxon>
        <taxon>Strongyloidea</taxon>
        <taxon>Metastrongylidae</taxon>
        <taxon>Parelaphostrongylus</taxon>
    </lineage>
</organism>
<dbReference type="EMBL" id="JAHQIW010001633">
    <property type="protein sequence ID" value="KAJ1353205.1"/>
    <property type="molecule type" value="Genomic_DNA"/>
</dbReference>
<dbReference type="Gene3D" id="1.20.1730.10">
    <property type="entry name" value="Sodium/glucose cotransporter"/>
    <property type="match status" value="1"/>
</dbReference>
<gene>
    <name evidence="7" type="ORF">KIN20_009793</name>
</gene>
<comment type="subcellular location">
    <subcellularLocation>
        <location evidence="1">Membrane</location>
        <topology evidence="1">Multi-pass membrane protein</topology>
    </subcellularLocation>
</comment>
<dbReference type="PROSITE" id="PS50283">
    <property type="entry name" value="NA_SOLUT_SYMP_3"/>
    <property type="match status" value="1"/>
</dbReference>
<evidence type="ECO:0000313" key="7">
    <source>
        <dbReference type="EMBL" id="KAJ1353205.1"/>
    </source>
</evidence>
<reference evidence="7" key="1">
    <citation type="submission" date="2021-06" db="EMBL/GenBank/DDBJ databases">
        <title>Parelaphostrongylus tenuis whole genome reference sequence.</title>
        <authorList>
            <person name="Garwood T.J."/>
            <person name="Larsen P.A."/>
            <person name="Fountain-Jones N.M."/>
            <person name="Garbe J.R."/>
            <person name="Macchietto M.G."/>
            <person name="Kania S.A."/>
            <person name="Gerhold R.W."/>
            <person name="Richards J.E."/>
            <person name="Wolf T.M."/>
        </authorList>
    </citation>
    <scope>NUCLEOTIDE SEQUENCE</scope>
    <source>
        <strain evidence="7">MNPRO001-30</strain>
        <tissue evidence="7">Meninges</tissue>
    </source>
</reference>
<comment type="similarity">
    <text evidence="2">Belongs to the sodium:solute symporter (SSF) (TC 2.A.21) family.</text>
</comment>
<dbReference type="AlphaFoldDB" id="A0AAD5M6W4"/>
<dbReference type="InterPro" id="IPR038377">
    <property type="entry name" value="Na/Glc_symporter_sf"/>
</dbReference>